<sequence>MTRHSNTIAGNERSGRSTGSTFKEKDVRSPFKKKKIIESSTQNSSESSRRTFNPSHSPVVVYKNQKSGFPNTQNSIISSAPLTPAHFLDAYSKGKWNLSSVPCPPCFHGIGLMKPPESYNESIRLRLVHNYMDYEQWKDTKKFTKLISNACRNFQCFGASISLIDQKRQIAKYQHSFGITECPRSISIDAHALLSLDYFLLLDATKDWRFENNPFVKGMPNIRFYVGVPLLSKLGIPIGVFSIFDVFPRYEFDQNQLSLLKNLAQEVMEILNSPFNPTTTNKLNQNCLKSSSNTEKLINKIGRPTSYKLTKLLTNVPVFEKDGSGSQYSQNHNFRLSKSQITNQEIEAKKVWKLLFDAGQIKFAANLLCEHYCKTFSISYAFIMEIRIAETYQIPSNCFPVENKIDAENFKFANQLQRIDKEKVITKVLGSHCTTSFDDKFNESNIYYRSLSSEFGILIKSKASDVKFTSGVCMCFHRLPSKLVRKKRIHIDEKNKNTKNISSKKPIELYLRSGGFLVAAFNENDRNLTENEISGIFEAACIYRKIYITN</sequence>
<protein>
    <recommendedName>
        <fullName evidence="4">GAF domain-containing protein</fullName>
    </recommendedName>
</protein>
<proteinExistence type="predicted"/>
<dbReference type="Proteomes" id="UP000095038">
    <property type="component" value="Unassembled WGS sequence"/>
</dbReference>
<dbReference type="PANTHER" id="PTHR43102:SF2">
    <property type="entry name" value="GAF DOMAIN-CONTAINING PROTEIN"/>
    <property type="match status" value="1"/>
</dbReference>
<dbReference type="PANTHER" id="PTHR43102">
    <property type="entry name" value="SLR1143 PROTEIN"/>
    <property type="match status" value="1"/>
</dbReference>
<dbReference type="SUPFAM" id="SSF55781">
    <property type="entry name" value="GAF domain-like"/>
    <property type="match status" value="1"/>
</dbReference>
<keyword evidence="3" id="KW-1185">Reference proteome</keyword>
<name>A0A1D2VP46_9ASCO</name>
<evidence type="ECO:0000313" key="2">
    <source>
        <dbReference type="EMBL" id="ODV63325.1"/>
    </source>
</evidence>
<dbReference type="RefSeq" id="XP_020049632.1">
    <property type="nucleotide sequence ID" value="XM_020191124.1"/>
</dbReference>
<gene>
    <name evidence="2" type="ORF">ASCRUDRAFT_5341</name>
</gene>
<dbReference type="InParanoid" id="A0A1D2VP46"/>
<dbReference type="EMBL" id="KV454475">
    <property type="protein sequence ID" value="ODV63325.1"/>
    <property type="molecule type" value="Genomic_DNA"/>
</dbReference>
<dbReference type="InterPro" id="IPR029016">
    <property type="entry name" value="GAF-like_dom_sf"/>
</dbReference>
<dbReference type="AlphaFoldDB" id="A0A1D2VP46"/>
<dbReference type="Gene3D" id="3.30.450.40">
    <property type="match status" value="1"/>
</dbReference>
<accession>A0A1D2VP46</accession>
<reference evidence="3" key="1">
    <citation type="submission" date="2016-05" db="EMBL/GenBank/DDBJ databases">
        <title>Comparative genomics of biotechnologically important yeasts.</title>
        <authorList>
            <consortium name="DOE Joint Genome Institute"/>
            <person name="Riley R."/>
            <person name="Haridas S."/>
            <person name="Wolfe K.H."/>
            <person name="Lopes M.R."/>
            <person name="Hittinger C.T."/>
            <person name="Goker M."/>
            <person name="Salamov A."/>
            <person name="Wisecaver J."/>
            <person name="Long T.M."/>
            <person name="Aerts A.L."/>
            <person name="Barry K."/>
            <person name="Choi C."/>
            <person name="Clum A."/>
            <person name="Coughlan A.Y."/>
            <person name="Deshpande S."/>
            <person name="Douglass A.P."/>
            <person name="Hanson S.J."/>
            <person name="Klenk H.-P."/>
            <person name="Labutti K."/>
            <person name="Lapidus A."/>
            <person name="Lindquist E."/>
            <person name="Lipzen A."/>
            <person name="Meier-Kolthoff J.P."/>
            <person name="Ohm R.A."/>
            <person name="Otillar R.P."/>
            <person name="Pangilinan J."/>
            <person name="Peng Y."/>
            <person name="Rokas A."/>
            <person name="Rosa C.A."/>
            <person name="Scheuner C."/>
            <person name="Sibirny A.A."/>
            <person name="Slot J.C."/>
            <person name="Stielow J.B."/>
            <person name="Sun H."/>
            <person name="Kurtzman C.P."/>
            <person name="Blackwell M."/>
            <person name="Grigoriev I.V."/>
            <person name="Jeffries T.W."/>
        </authorList>
    </citation>
    <scope>NUCLEOTIDE SEQUENCE [LARGE SCALE GENOMIC DNA]</scope>
    <source>
        <strain evidence="3">DSM 1968</strain>
    </source>
</reference>
<evidence type="ECO:0000313" key="3">
    <source>
        <dbReference type="Proteomes" id="UP000095038"/>
    </source>
</evidence>
<feature type="region of interest" description="Disordered" evidence="1">
    <location>
        <begin position="1"/>
        <end position="57"/>
    </location>
</feature>
<dbReference type="OrthoDB" id="303614at2759"/>
<evidence type="ECO:0000256" key="1">
    <source>
        <dbReference type="SAM" id="MobiDB-lite"/>
    </source>
</evidence>
<organism evidence="2 3">
    <name type="scientific">Ascoidea rubescens DSM 1968</name>
    <dbReference type="NCBI Taxonomy" id="1344418"/>
    <lineage>
        <taxon>Eukaryota</taxon>
        <taxon>Fungi</taxon>
        <taxon>Dikarya</taxon>
        <taxon>Ascomycota</taxon>
        <taxon>Saccharomycotina</taxon>
        <taxon>Saccharomycetes</taxon>
        <taxon>Ascoideaceae</taxon>
        <taxon>Ascoidea</taxon>
    </lineage>
</organism>
<evidence type="ECO:0008006" key="4">
    <source>
        <dbReference type="Google" id="ProtNLM"/>
    </source>
</evidence>
<dbReference type="STRING" id="1344418.A0A1D2VP46"/>
<dbReference type="GeneID" id="30964760"/>